<evidence type="ECO:0000256" key="10">
    <source>
        <dbReference type="ARBA" id="ARBA00023170"/>
    </source>
</evidence>
<dbReference type="AlphaFoldDB" id="A0A1U7QSH1"/>
<evidence type="ECO:0000256" key="11">
    <source>
        <dbReference type="ARBA" id="ARBA00023180"/>
    </source>
</evidence>
<dbReference type="GO" id="GO:0004930">
    <property type="term" value="F:G protein-coupled receptor activity"/>
    <property type="evidence" value="ECO:0007669"/>
    <property type="project" value="UniProtKB-UniRule"/>
</dbReference>
<dbReference type="GO" id="GO:0032642">
    <property type="term" value="P:regulation of chemokine production"/>
    <property type="evidence" value="ECO:0007669"/>
    <property type="project" value="TreeGrafter"/>
</dbReference>
<evidence type="ECO:0000256" key="7">
    <source>
        <dbReference type="ARBA" id="ARBA00023040"/>
    </source>
</evidence>
<dbReference type="KEGG" id="maua:101824547"/>
<evidence type="ECO:0000256" key="5">
    <source>
        <dbReference type="ARBA" id="ARBA00022753"/>
    </source>
</evidence>
<keyword evidence="6 14" id="KW-1133">Transmembrane helix</keyword>
<evidence type="ECO:0000256" key="2">
    <source>
        <dbReference type="ARBA" id="ARBA00008790"/>
    </source>
</evidence>
<evidence type="ECO:0000256" key="13">
    <source>
        <dbReference type="ARBA" id="ARBA00030289"/>
    </source>
</evidence>
<keyword evidence="10 14" id="KW-0675">Receptor</keyword>
<keyword evidence="9" id="KW-1015">Disulfide bond</keyword>
<dbReference type="SUPFAM" id="SSF81321">
    <property type="entry name" value="Family A G protein-coupled receptor-like"/>
    <property type="match status" value="1"/>
</dbReference>
<dbReference type="PANTHER" id="PTHR14181:SF1">
    <property type="entry name" value="ATYPICAL CHEMOKINE RECEPTOR 1"/>
    <property type="match status" value="1"/>
</dbReference>
<dbReference type="GO" id="GO:0055037">
    <property type="term" value="C:recycling endosome"/>
    <property type="evidence" value="ECO:0007669"/>
    <property type="project" value="UniProtKB-SubCell"/>
</dbReference>
<dbReference type="RefSeq" id="XP_005078244.1">
    <property type="nucleotide sequence ID" value="XM_005078187.4"/>
</dbReference>
<dbReference type="PRINTS" id="PR01559">
    <property type="entry name" value="DUFFYANTIGEN"/>
</dbReference>
<feature type="transmembrane region" description="Helical" evidence="14">
    <location>
        <begin position="61"/>
        <end position="83"/>
    </location>
</feature>
<dbReference type="GO" id="GO:0070098">
    <property type="term" value="P:chemokine-mediated signaling pathway"/>
    <property type="evidence" value="ECO:0007669"/>
    <property type="project" value="UniProtKB-UniRule"/>
</dbReference>
<evidence type="ECO:0000256" key="1">
    <source>
        <dbReference type="ARBA" id="ARBA00004141"/>
    </source>
</evidence>
<comment type="function">
    <text evidence="14">Atypical chemokine receptor that controls chemokine levels and localization via high-affinity chemokine binding that is uncoupled from classic ligand-driven signal transduction cascades, resulting instead in chemokine sequestration, degradation, or transcytosis. Also known as interceptor (internalizing receptor) or chemokine-scavenging receptor or chemokine decoy receptor. Has a promiscuous chemokine-binding profile, interacting with inflammatory chemokines of both the CXC and the CC subfamilies but not with homeostatic chemokines. Acts as a receptor for chemokines including CCL2, CCL5, CCL7, CCL11, CCL13, CCL14, CCL17, CXCL5, CXCL6, IL8/CXCL8, CXCL11, GRO, RANTES, MCP-1 and TARC. May regulate chemokine bioavailability and, consequently, leukocyte recruitment through two distinct mechanisms: when expressed in endothelial cells, it sustains the abluminal to luminal transcytosis of tissue-derived chemokines and their subsequent presentation to circulating leukocytes; when expressed in erythrocytes, serves as blood reservoir of cognate chemokines but also as a chemokine sink, buffering potential surges in plasma chemokine levels.</text>
</comment>
<protein>
    <recommendedName>
        <fullName evidence="3 14">Atypical chemokine receptor 1</fullName>
    </recommendedName>
    <alternativeName>
        <fullName evidence="13 14">Duffy antigen/chemokine receptor</fullName>
    </alternativeName>
</protein>
<dbReference type="CTD" id="2532"/>
<dbReference type="InterPro" id="IPR005384">
    <property type="entry name" value="Duffy_chemokine_rcpt"/>
</dbReference>
<sequence>MGNCLHPVETSFSLDQNGTQFAFEYLNYSYDYNTTDELMDNYHIEAAAPCHSCNLLDNSSLPFFILTSVLGVLASGAVLFAILKPLSHWQICPSWPILAQLAVGSALFSFAVPVLAPGLNTAHNTGLCFLGYWIWYTSAFAQALLIGCYACLNPRLGIGQIRRLTLGLTVGLWGAALLLGLPVTLASDVYNGLCTLASNKDLEALKSTHSAICFIIFTVLPLVLLVAKGMKKALGKGPGPWVSVLWIWFIFWWPHGMVLIFDVLVRSKIVLLQSCPSQQILDVMLNLAEALAVLHCVATPLLLALFCHQTTRRSLLSLSLPVRQSSHTDAFAIKS</sequence>
<dbReference type="GO" id="GO:0019957">
    <property type="term" value="F:C-C chemokine binding"/>
    <property type="evidence" value="ECO:0007669"/>
    <property type="project" value="Ensembl"/>
</dbReference>
<dbReference type="Proteomes" id="UP000886700">
    <property type="component" value="Unplaced"/>
</dbReference>
<keyword evidence="15" id="KW-1185">Reference proteome</keyword>
<dbReference type="PANTHER" id="PTHR14181">
    <property type="entry name" value="DUFFY ANTIGEN/CHEMOKINE RECEPTOR"/>
    <property type="match status" value="1"/>
</dbReference>
<feature type="transmembrane region" description="Helical" evidence="14">
    <location>
        <begin position="207"/>
        <end position="227"/>
    </location>
</feature>
<comment type="similarity">
    <text evidence="2 14">Belongs to the G-protein coupled receptor 1 family. Atypical chemokine receptor subfamily.</text>
</comment>
<dbReference type="GO" id="GO:0005769">
    <property type="term" value="C:early endosome"/>
    <property type="evidence" value="ECO:0007669"/>
    <property type="project" value="UniProtKB-SubCell"/>
</dbReference>
<gene>
    <name evidence="16" type="primary">Ackr1</name>
</gene>
<feature type="transmembrane region" description="Helical" evidence="14">
    <location>
        <begin position="284"/>
        <end position="307"/>
    </location>
</feature>
<comment type="subcellular location">
    <subcellularLocation>
        <location evidence="14">Early endosome</location>
    </subcellularLocation>
    <subcellularLocation>
        <location evidence="1 14">Membrane</location>
        <topology evidence="1 14">Multi-pass membrane protein</topology>
    </subcellularLocation>
    <subcellularLocation>
        <location evidence="14">Recycling endosome</location>
    </subcellularLocation>
</comment>
<evidence type="ECO:0000256" key="8">
    <source>
        <dbReference type="ARBA" id="ARBA00023136"/>
    </source>
</evidence>
<dbReference type="CDD" id="cd15010">
    <property type="entry name" value="7tmA_ACKR1_DARC"/>
    <property type="match status" value="1"/>
</dbReference>
<evidence type="ECO:0000256" key="12">
    <source>
        <dbReference type="ARBA" id="ARBA00023224"/>
    </source>
</evidence>
<keyword evidence="8 14" id="KW-0472">Membrane</keyword>
<name>A0A1U7QSH1_MESAU</name>
<dbReference type="Gene3D" id="1.20.1070.10">
    <property type="entry name" value="Rhodopsin 7-helix transmembrane proteins"/>
    <property type="match status" value="1"/>
</dbReference>
<keyword evidence="11" id="KW-0325">Glycoprotein</keyword>
<accession>A0A1U7QSH1</accession>
<dbReference type="OrthoDB" id="9396544at2759"/>
<keyword evidence="7 14" id="KW-0297">G-protein coupled receptor</keyword>
<feature type="transmembrane region" description="Helical" evidence="14">
    <location>
        <begin position="239"/>
        <end position="264"/>
    </location>
</feature>
<dbReference type="GeneID" id="101824547"/>
<evidence type="ECO:0000256" key="14">
    <source>
        <dbReference type="RuleBase" id="RU368070"/>
    </source>
</evidence>
<evidence type="ECO:0000256" key="6">
    <source>
        <dbReference type="ARBA" id="ARBA00022989"/>
    </source>
</evidence>
<dbReference type="GO" id="GO:0006954">
    <property type="term" value="P:inflammatory response"/>
    <property type="evidence" value="ECO:0007669"/>
    <property type="project" value="UniProtKB-UniRule"/>
</dbReference>
<reference evidence="16" key="1">
    <citation type="submission" date="2025-08" db="UniProtKB">
        <authorList>
            <consortium name="RefSeq"/>
        </authorList>
    </citation>
    <scope>IDENTIFICATION</scope>
    <source>
        <tissue evidence="16">Liver</tissue>
    </source>
</reference>
<feature type="transmembrane region" description="Helical" evidence="14">
    <location>
        <begin position="95"/>
        <end position="112"/>
    </location>
</feature>
<evidence type="ECO:0000256" key="3">
    <source>
        <dbReference type="ARBA" id="ARBA00015484"/>
    </source>
</evidence>
<keyword evidence="4 14" id="KW-0812">Transmembrane</keyword>
<dbReference type="eggNOG" id="ENOG502SNW7">
    <property type="taxonomic scope" value="Eukaryota"/>
</dbReference>
<organism evidence="15 16">
    <name type="scientific">Mesocricetus auratus</name>
    <name type="common">Golden hamster</name>
    <dbReference type="NCBI Taxonomy" id="10036"/>
    <lineage>
        <taxon>Eukaryota</taxon>
        <taxon>Metazoa</taxon>
        <taxon>Chordata</taxon>
        <taxon>Craniata</taxon>
        <taxon>Vertebrata</taxon>
        <taxon>Euteleostomi</taxon>
        <taxon>Mammalia</taxon>
        <taxon>Eutheria</taxon>
        <taxon>Euarchontoglires</taxon>
        <taxon>Glires</taxon>
        <taxon>Rodentia</taxon>
        <taxon>Myomorpha</taxon>
        <taxon>Muroidea</taxon>
        <taxon>Cricetidae</taxon>
        <taxon>Cricetinae</taxon>
        <taxon>Mesocricetus</taxon>
    </lineage>
</organism>
<keyword evidence="12 14" id="KW-0807">Transducer</keyword>
<dbReference type="GO" id="GO:0016020">
    <property type="term" value="C:membrane"/>
    <property type="evidence" value="ECO:0007669"/>
    <property type="project" value="UniProtKB-SubCell"/>
</dbReference>
<evidence type="ECO:0000313" key="16">
    <source>
        <dbReference type="RefSeq" id="XP_005078244.1"/>
    </source>
</evidence>
<evidence type="ECO:0000313" key="15">
    <source>
        <dbReference type="Proteomes" id="UP000886700"/>
    </source>
</evidence>
<feature type="transmembrane region" description="Helical" evidence="14">
    <location>
        <begin position="164"/>
        <end position="187"/>
    </location>
</feature>
<dbReference type="STRING" id="10036.ENSMAUP00000015770"/>
<evidence type="ECO:0000256" key="4">
    <source>
        <dbReference type="ARBA" id="ARBA00022692"/>
    </source>
</evidence>
<evidence type="ECO:0000256" key="9">
    <source>
        <dbReference type="ARBA" id="ARBA00023157"/>
    </source>
</evidence>
<keyword evidence="5 14" id="KW-0967">Endosome</keyword>
<proteinExistence type="inferred from homology"/>
<feature type="transmembrane region" description="Helical" evidence="14">
    <location>
        <begin position="132"/>
        <end position="152"/>
    </location>
</feature>